<accession>A0ABR1YMC0</accession>
<feature type="region of interest" description="Disordered" evidence="1">
    <location>
        <begin position="132"/>
        <end position="160"/>
    </location>
</feature>
<reference evidence="2 3" key="1">
    <citation type="submission" date="2024-04" db="EMBL/GenBank/DDBJ databases">
        <title>Phyllosticta paracitricarpa is synonymous to the EU quarantine fungus P. citricarpa based on phylogenomic analyses.</title>
        <authorList>
            <consortium name="Lawrence Berkeley National Laboratory"/>
            <person name="Van Ingen-Buijs V.A."/>
            <person name="Van Westerhoven A.C."/>
            <person name="Haridas S."/>
            <person name="Skiadas P."/>
            <person name="Martin F."/>
            <person name="Groenewald J.Z."/>
            <person name="Crous P.W."/>
            <person name="Seidl M.F."/>
        </authorList>
    </citation>
    <scope>NUCLEOTIDE SEQUENCE [LARGE SCALE GENOMIC DNA]</scope>
    <source>
        <strain evidence="2 3">CBS 123374</strain>
    </source>
</reference>
<evidence type="ECO:0000256" key="1">
    <source>
        <dbReference type="SAM" id="MobiDB-lite"/>
    </source>
</evidence>
<name>A0ABR1YMC0_9PEZI</name>
<feature type="region of interest" description="Disordered" evidence="1">
    <location>
        <begin position="206"/>
        <end position="228"/>
    </location>
</feature>
<evidence type="ECO:0000313" key="2">
    <source>
        <dbReference type="EMBL" id="KAK8233646.1"/>
    </source>
</evidence>
<proteinExistence type="predicted"/>
<dbReference type="EMBL" id="JBBWRZ010000006">
    <property type="protein sequence ID" value="KAK8233646.1"/>
    <property type="molecule type" value="Genomic_DNA"/>
</dbReference>
<organism evidence="2 3">
    <name type="scientific">Phyllosticta capitalensis</name>
    <dbReference type="NCBI Taxonomy" id="121624"/>
    <lineage>
        <taxon>Eukaryota</taxon>
        <taxon>Fungi</taxon>
        <taxon>Dikarya</taxon>
        <taxon>Ascomycota</taxon>
        <taxon>Pezizomycotina</taxon>
        <taxon>Dothideomycetes</taxon>
        <taxon>Dothideomycetes incertae sedis</taxon>
        <taxon>Botryosphaeriales</taxon>
        <taxon>Phyllostictaceae</taxon>
        <taxon>Phyllosticta</taxon>
    </lineage>
</organism>
<feature type="compositionally biased region" description="Basic and acidic residues" evidence="1">
    <location>
        <begin position="137"/>
        <end position="146"/>
    </location>
</feature>
<protein>
    <submittedName>
        <fullName evidence="2">Uncharacterized protein</fullName>
    </submittedName>
</protein>
<evidence type="ECO:0000313" key="3">
    <source>
        <dbReference type="Proteomes" id="UP001492380"/>
    </source>
</evidence>
<dbReference type="Proteomes" id="UP001492380">
    <property type="component" value="Unassembled WGS sequence"/>
</dbReference>
<comment type="caution">
    <text evidence="2">The sequence shown here is derived from an EMBL/GenBank/DDBJ whole genome shotgun (WGS) entry which is preliminary data.</text>
</comment>
<gene>
    <name evidence="2" type="ORF">HDK90DRAFT_272750</name>
</gene>
<sequence length="228" mass="25671">MKWVSWASFHVPARIALPIPFPPCAHVPFAFRLSHSRVGESTMVTSLSTIEARTRIVHRYSCIALTRTVKISSNSVIYVHVQFYPGVFHCLQTRSSQEEKKNCYALGPNPTSECAQRGIVIIIQAIGGKTERKRKGCDKERGEYEPSRQPALPEHVQPTNHPSTLGSPYRLTPFGVCLAHKEKTREKREKEKGGKAMEKKYLAYGEQSCSRPPPRTYFPSCPSSCPVR</sequence>
<keyword evidence="3" id="KW-1185">Reference proteome</keyword>